<dbReference type="InterPro" id="IPR044066">
    <property type="entry name" value="TRIAD_supradom"/>
</dbReference>
<evidence type="ECO:0000313" key="10">
    <source>
        <dbReference type="EMBL" id="CAD8072720.1"/>
    </source>
</evidence>
<dbReference type="GO" id="GO:0061630">
    <property type="term" value="F:ubiquitin protein ligase activity"/>
    <property type="evidence" value="ECO:0007669"/>
    <property type="project" value="UniProtKB-EC"/>
</dbReference>
<dbReference type="EC" id="2.3.2.31" evidence="2"/>
<dbReference type="Pfam" id="PF01485">
    <property type="entry name" value="IBR"/>
    <property type="match status" value="1"/>
</dbReference>
<dbReference type="OrthoDB" id="303865at2759"/>
<dbReference type="FunFam" id="3.30.40.10:FF:000894">
    <property type="entry name" value="RBR-type E3 ubiquitin transferase"/>
    <property type="match status" value="1"/>
</dbReference>
<keyword evidence="7" id="KW-0833">Ubl conjugation pathway</keyword>
<dbReference type="InterPro" id="IPR031127">
    <property type="entry name" value="E3_UB_ligase_RBR"/>
</dbReference>
<evidence type="ECO:0000256" key="3">
    <source>
        <dbReference type="ARBA" id="ARBA00022679"/>
    </source>
</evidence>
<evidence type="ECO:0000256" key="6">
    <source>
        <dbReference type="ARBA" id="ARBA00022771"/>
    </source>
</evidence>
<comment type="caution">
    <text evidence="10">The sequence shown here is derived from an EMBL/GenBank/DDBJ whole genome shotgun (WGS) entry which is preliminary data.</text>
</comment>
<keyword evidence="3" id="KW-0808">Transferase</keyword>
<keyword evidence="5" id="KW-0677">Repeat</keyword>
<dbReference type="PROSITE" id="PS51873">
    <property type="entry name" value="TRIAD"/>
    <property type="match status" value="1"/>
</dbReference>
<keyword evidence="8" id="KW-0862">Zinc</keyword>
<organism evidence="10 11">
    <name type="scientific">Paramecium sonneborni</name>
    <dbReference type="NCBI Taxonomy" id="65129"/>
    <lineage>
        <taxon>Eukaryota</taxon>
        <taxon>Sar</taxon>
        <taxon>Alveolata</taxon>
        <taxon>Ciliophora</taxon>
        <taxon>Intramacronucleata</taxon>
        <taxon>Oligohymenophorea</taxon>
        <taxon>Peniculida</taxon>
        <taxon>Parameciidae</taxon>
        <taxon>Paramecium</taxon>
    </lineage>
</organism>
<dbReference type="InterPro" id="IPR002867">
    <property type="entry name" value="IBR_dom"/>
</dbReference>
<evidence type="ECO:0000256" key="7">
    <source>
        <dbReference type="ARBA" id="ARBA00022786"/>
    </source>
</evidence>
<name>A0A8S1LXH0_9CILI</name>
<dbReference type="GO" id="GO:0008270">
    <property type="term" value="F:zinc ion binding"/>
    <property type="evidence" value="ECO:0007669"/>
    <property type="project" value="UniProtKB-KW"/>
</dbReference>
<keyword evidence="6" id="KW-0863">Zinc-finger</keyword>
<evidence type="ECO:0000256" key="5">
    <source>
        <dbReference type="ARBA" id="ARBA00022737"/>
    </source>
</evidence>
<evidence type="ECO:0000256" key="8">
    <source>
        <dbReference type="ARBA" id="ARBA00022833"/>
    </source>
</evidence>
<dbReference type="PANTHER" id="PTHR11685">
    <property type="entry name" value="RBR FAMILY RING FINGER AND IBR DOMAIN-CONTAINING"/>
    <property type="match status" value="1"/>
</dbReference>
<gene>
    <name evidence="10" type="ORF">PSON_ATCC_30995.1.T0290321</name>
</gene>
<comment type="catalytic activity">
    <reaction evidence="1">
        <text>[E2 ubiquitin-conjugating enzyme]-S-ubiquitinyl-L-cysteine + [acceptor protein]-L-lysine = [E2 ubiquitin-conjugating enzyme]-L-cysteine + [acceptor protein]-N(6)-ubiquitinyl-L-lysine.</text>
        <dbReference type="EC" id="2.3.2.31"/>
    </reaction>
</comment>
<evidence type="ECO:0000256" key="1">
    <source>
        <dbReference type="ARBA" id="ARBA00001798"/>
    </source>
</evidence>
<protein>
    <recommendedName>
        <fullName evidence="2">RBR-type E3 ubiquitin transferase</fullName>
        <ecNumber evidence="2">2.3.2.31</ecNumber>
    </recommendedName>
</protein>
<dbReference type="SMART" id="SM00647">
    <property type="entry name" value="IBR"/>
    <property type="match status" value="2"/>
</dbReference>
<evidence type="ECO:0000313" key="11">
    <source>
        <dbReference type="Proteomes" id="UP000692954"/>
    </source>
</evidence>
<sequence length="504" mass="60758">MGIVCGKNKKQSYDSEDESEYEYVKNKTKKQKCISDDFKLYSIKRPKSLEENCQMLISEKSQNLKQFNQQEQYQELQNNLLEDRIKQKENLQIILNIYLFCNFKRKEINICFDSINTNIEYKENLKLVGIYRETSLKYHKTETCQLCDQENVECQSLNCQHIFCINCWNKMIEIQLSNYIPIVKCLQNQCQERLPHEYLELNQTYREILVKRMLENLPSYTWCPGIDCERVYQVQQISLRYQCECGVKFCSNCKTESHYPISCQIYQKITEFKEPMQSWIKLDIFQCPNCKIYIQKNQGCIQIQCVCGIDFCSKCLQFWNKEHGKNFYNCSFQDYNKNPSKLFVQMFQKESSITKIISELNYYQKLLNQQLNGHDQNLNDDEQIKKNDELHQYKNNLKNLKTFLKFEKIAIYFTYYLNEVFTENELDHQCQRFSQEILYYYEIVKNQLQGILIVEQQMEKKEKINFQSFKSQTRQIDKNLNFQKKCLKKEILRIQSEKQQNAQQ</sequence>
<feature type="domain" description="RING-type" evidence="9">
    <location>
        <begin position="140"/>
        <end position="334"/>
    </location>
</feature>
<dbReference type="AlphaFoldDB" id="A0A8S1LXH0"/>
<dbReference type="Proteomes" id="UP000692954">
    <property type="component" value="Unassembled WGS sequence"/>
</dbReference>
<dbReference type="GO" id="GO:0016567">
    <property type="term" value="P:protein ubiquitination"/>
    <property type="evidence" value="ECO:0007669"/>
    <property type="project" value="InterPro"/>
</dbReference>
<proteinExistence type="predicted"/>
<keyword evidence="11" id="KW-1185">Reference proteome</keyword>
<reference evidence="10" key="1">
    <citation type="submission" date="2021-01" db="EMBL/GenBank/DDBJ databases">
        <authorList>
            <consortium name="Genoscope - CEA"/>
            <person name="William W."/>
        </authorList>
    </citation>
    <scope>NUCLEOTIDE SEQUENCE</scope>
</reference>
<keyword evidence="4" id="KW-0479">Metal-binding</keyword>
<accession>A0A8S1LXH0</accession>
<evidence type="ECO:0000259" key="9">
    <source>
        <dbReference type="PROSITE" id="PS51873"/>
    </source>
</evidence>
<evidence type="ECO:0000256" key="4">
    <source>
        <dbReference type="ARBA" id="ARBA00022723"/>
    </source>
</evidence>
<dbReference type="EMBL" id="CAJJDN010000029">
    <property type="protein sequence ID" value="CAD8072720.1"/>
    <property type="molecule type" value="Genomic_DNA"/>
</dbReference>
<evidence type="ECO:0000256" key="2">
    <source>
        <dbReference type="ARBA" id="ARBA00012251"/>
    </source>
</evidence>